<organism evidence="1 2">
    <name type="scientific">Paenibacillus eucommiae</name>
    <dbReference type="NCBI Taxonomy" id="1355755"/>
    <lineage>
        <taxon>Bacteria</taxon>
        <taxon>Bacillati</taxon>
        <taxon>Bacillota</taxon>
        <taxon>Bacilli</taxon>
        <taxon>Bacillales</taxon>
        <taxon>Paenibacillaceae</taxon>
        <taxon>Paenibacillus</taxon>
    </lineage>
</organism>
<evidence type="ECO:0000313" key="2">
    <source>
        <dbReference type="Proteomes" id="UP001519287"/>
    </source>
</evidence>
<accession>A0ABS4ITV5</accession>
<gene>
    <name evidence="1" type="ORF">J2Z66_002602</name>
</gene>
<reference evidence="1 2" key="1">
    <citation type="submission" date="2021-03" db="EMBL/GenBank/DDBJ databases">
        <title>Genomic Encyclopedia of Type Strains, Phase IV (KMG-IV): sequencing the most valuable type-strain genomes for metagenomic binning, comparative biology and taxonomic classification.</title>
        <authorList>
            <person name="Goeker M."/>
        </authorList>
    </citation>
    <scope>NUCLEOTIDE SEQUENCE [LARGE SCALE GENOMIC DNA]</scope>
    <source>
        <strain evidence="1 2">DSM 26048</strain>
    </source>
</reference>
<dbReference type="Proteomes" id="UP001519287">
    <property type="component" value="Unassembled WGS sequence"/>
</dbReference>
<proteinExistence type="predicted"/>
<protein>
    <submittedName>
        <fullName evidence="1">Uncharacterized protein</fullName>
    </submittedName>
</protein>
<dbReference type="EMBL" id="JAGGLB010000007">
    <property type="protein sequence ID" value="MBP1990995.1"/>
    <property type="molecule type" value="Genomic_DNA"/>
</dbReference>
<evidence type="ECO:0000313" key="1">
    <source>
        <dbReference type="EMBL" id="MBP1990995.1"/>
    </source>
</evidence>
<name>A0ABS4ITV5_9BACL</name>
<sequence length="52" mass="5654">MLGNPGLSDGARIFIVTIPLPQESKGKQRLLVIRLRVACLGDLQLIDPGRDV</sequence>
<keyword evidence="2" id="KW-1185">Reference proteome</keyword>
<comment type="caution">
    <text evidence="1">The sequence shown here is derived from an EMBL/GenBank/DDBJ whole genome shotgun (WGS) entry which is preliminary data.</text>
</comment>